<keyword evidence="2" id="KW-1185">Reference proteome</keyword>
<dbReference type="EMBL" id="BDGG01000006">
    <property type="protein sequence ID" value="GAV00944.1"/>
    <property type="molecule type" value="Genomic_DNA"/>
</dbReference>
<sequence length="89" mass="10101">MLTAWLKKGGCGFVRGNLSRMVLVHARGVAKCFLADGPFTPIDFFMLSLYFVVWVAKRHCIVQCIRNWRRSKFPAMTSSQLAGIFCNLD</sequence>
<reference evidence="1 2" key="1">
    <citation type="journal article" date="2016" name="Nat. Commun.">
        <title>Extremotolerant tardigrade genome and improved radiotolerance of human cultured cells by tardigrade-unique protein.</title>
        <authorList>
            <person name="Hashimoto T."/>
            <person name="Horikawa D.D."/>
            <person name="Saito Y."/>
            <person name="Kuwahara H."/>
            <person name="Kozuka-Hata H."/>
            <person name="Shin-I T."/>
            <person name="Minakuchi Y."/>
            <person name="Ohishi K."/>
            <person name="Motoyama A."/>
            <person name="Aizu T."/>
            <person name="Enomoto A."/>
            <person name="Kondo K."/>
            <person name="Tanaka S."/>
            <person name="Hara Y."/>
            <person name="Koshikawa S."/>
            <person name="Sagara H."/>
            <person name="Miura T."/>
            <person name="Yokobori S."/>
            <person name="Miyagawa K."/>
            <person name="Suzuki Y."/>
            <person name="Kubo T."/>
            <person name="Oyama M."/>
            <person name="Kohara Y."/>
            <person name="Fujiyama A."/>
            <person name="Arakawa K."/>
            <person name="Katayama T."/>
            <person name="Toyoda A."/>
            <person name="Kunieda T."/>
        </authorList>
    </citation>
    <scope>NUCLEOTIDE SEQUENCE [LARGE SCALE GENOMIC DNA]</scope>
    <source>
        <strain evidence="1 2">YOKOZUNA-1</strain>
    </source>
</reference>
<dbReference type="Proteomes" id="UP000186922">
    <property type="component" value="Unassembled WGS sequence"/>
</dbReference>
<accession>A0A1D1VPT3</accession>
<protein>
    <submittedName>
        <fullName evidence="1">Uncharacterized protein</fullName>
    </submittedName>
</protein>
<name>A0A1D1VPT3_RAMVA</name>
<proteinExistence type="predicted"/>
<evidence type="ECO:0000313" key="2">
    <source>
        <dbReference type="Proteomes" id="UP000186922"/>
    </source>
</evidence>
<gene>
    <name evidence="1" type="primary">RvY_11726-1</name>
    <name evidence="1" type="synonym">RvY_11726.1</name>
    <name evidence="1" type="ORF">RvY_11726</name>
</gene>
<organism evidence="1 2">
    <name type="scientific">Ramazzottius varieornatus</name>
    <name type="common">Water bear</name>
    <name type="synonym">Tardigrade</name>
    <dbReference type="NCBI Taxonomy" id="947166"/>
    <lineage>
        <taxon>Eukaryota</taxon>
        <taxon>Metazoa</taxon>
        <taxon>Ecdysozoa</taxon>
        <taxon>Tardigrada</taxon>
        <taxon>Eutardigrada</taxon>
        <taxon>Parachela</taxon>
        <taxon>Hypsibioidea</taxon>
        <taxon>Ramazzottiidae</taxon>
        <taxon>Ramazzottius</taxon>
    </lineage>
</organism>
<dbReference type="AlphaFoldDB" id="A0A1D1VPT3"/>
<evidence type="ECO:0000313" key="1">
    <source>
        <dbReference type="EMBL" id="GAV00944.1"/>
    </source>
</evidence>
<comment type="caution">
    <text evidence="1">The sequence shown here is derived from an EMBL/GenBank/DDBJ whole genome shotgun (WGS) entry which is preliminary data.</text>
</comment>